<proteinExistence type="predicted"/>
<sequence>MRTPGRTTLRRCAPRAHDLKEMRAPGAHVRRTTLRRCAPRGHDLKEMRLRLLGHGAPGGGLVAVIDLDVRAQLGGDLVERSAQLGEVDVLGDPRPRRSPRRAAHRSSGHR</sequence>
<reference evidence="1" key="1">
    <citation type="submission" date="2021-11" db="EMBL/GenBank/DDBJ databases">
        <title>Study of the species diversity of bacterial strains isolated from a unique natural object - Shulgan-Tash cave (Bashkiria).</title>
        <authorList>
            <person name="Sazanova A.L."/>
            <person name="Chirak E.R."/>
            <person name="Safronova V.I."/>
        </authorList>
    </citation>
    <scope>NUCLEOTIDE SEQUENCE</scope>
    <source>
        <strain evidence="1">P1</strain>
    </source>
</reference>
<organism evidence="1 2">
    <name type="scientific">Janibacter limosus</name>
    <dbReference type="NCBI Taxonomy" id="53458"/>
    <lineage>
        <taxon>Bacteria</taxon>
        <taxon>Bacillati</taxon>
        <taxon>Actinomycetota</taxon>
        <taxon>Actinomycetes</taxon>
        <taxon>Micrococcales</taxon>
        <taxon>Intrasporangiaceae</taxon>
        <taxon>Janibacter</taxon>
    </lineage>
</organism>
<dbReference type="Proteomes" id="UP001059663">
    <property type="component" value="Chromosome"/>
</dbReference>
<protein>
    <submittedName>
        <fullName evidence="1">Uncharacterized protein</fullName>
    </submittedName>
</protein>
<dbReference type="EMBL" id="CP087977">
    <property type="protein sequence ID" value="UUZ44116.1"/>
    <property type="molecule type" value="Genomic_DNA"/>
</dbReference>
<name>A0AC61U262_9MICO</name>
<evidence type="ECO:0000313" key="1">
    <source>
        <dbReference type="EMBL" id="UUZ44116.1"/>
    </source>
</evidence>
<evidence type="ECO:0000313" key="2">
    <source>
        <dbReference type="Proteomes" id="UP001059663"/>
    </source>
</evidence>
<gene>
    <name evidence="1" type="ORF">LP422_16165</name>
</gene>
<accession>A0AC61U262</accession>